<dbReference type="EMBL" id="BDSA01000005">
    <property type="protein sequence ID" value="GBE62434.1"/>
    <property type="molecule type" value="Genomic_DNA"/>
</dbReference>
<dbReference type="VEuPathDB" id="PiroplasmaDB:BOVATA_039270"/>
<dbReference type="GO" id="GO:0032456">
    <property type="term" value="P:endocytic recycling"/>
    <property type="evidence" value="ECO:0007669"/>
    <property type="project" value="TreeGrafter"/>
</dbReference>
<evidence type="ECO:0000313" key="4">
    <source>
        <dbReference type="Proteomes" id="UP000236319"/>
    </source>
</evidence>
<dbReference type="GO" id="GO:1990745">
    <property type="term" value="C:EARP complex"/>
    <property type="evidence" value="ECO:0007669"/>
    <property type="project" value="TreeGrafter"/>
</dbReference>
<keyword evidence="4" id="KW-1185">Reference proteome</keyword>
<sequence length="986" mass="110686">MKQSAGSSASDCSREGAEASVSSLLSSFYDVGQQNDATDGSKAYSASDQSQDSWDEALLSGAIFGNEDFDVDQCLTTALKKYSMVELIALLRRLEREVRQFTAGKQILIYDNYECLFSSLDTVHEINADLTVLQKQLYTLKSSQIKASSVDISSRYGFREKLRGITELNRVLNIFQALACIATCLHNATKEPTTGDESKEHFFKLLELLGRVYVILNMVRERSGPKTANIKLFQTFNQKIRILIPNVVSGIVRHVKNEFMSQNVLVDICCNLAVTHITATQLWEIYWVNKSLGFKSRLHDLIDVAGDSSVTLHSLSNHVINFLMYVLEAVYSDGYFKLARFIESNTDGVPEEDGENPRKRDMACIFCCADDCDIVFEYHGDGTNGNVEEGHIGDKTGETPVYRHYWLANKSSKPCVCIKENIAEQFVVCYVQLAFATLQPRLMDRSKHITWNEIIFVLTCILDKVKSIPKGEVMAKLLADISFGWILLTVLLYLQKQFYPVYDAVASAILSASESRKDDNPFEDVYAKVERTLKDVADVMRFVDDLGDAMHLSLRPLFTSFLAFYIGSLKSVFNAQFKVLVHASDASQEDDYSLGSLAWLLSLRGSKELNRQELMGERIKESRANYRHAEANKSILGNAFDDDSVESELLVLRLGLSVEHYLEWKMRKDAKELPPSGNNMTAALTHLVTLMVPFNLIFNRINTLAGQHCSGVSSMLTSGALEMLLPSVPISPMNVFDTEINTCAYLSGLMDYAIGQNCLEGLLRDHHIHLTAILHAAYRFAKEHSTWGLVPIIKAVPCDVKRSGRYSLMEGCALFDMHHITLRVLSHVMIGCMRRANTLIRYAMESLEYGDVTAEDAVKDLTGVLYDAIEFLNATADPTLSGEITYIQVAELNRKLKYMSSKSDVDAYNVIRELSFVPSKDMCLKLFTIHVAQSIARNSRLHVITKETLRGLTSRIEKQLVMAFKKSSDAEQMKRVFTQLANTDTA</sequence>
<dbReference type="RefSeq" id="XP_028868677.1">
    <property type="nucleotide sequence ID" value="XM_029012844.1"/>
</dbReference>
<comment type="function">
    <text evidence="2">Acts as component of the GARP complex that is involved in retrograde transport from early and late endosomes to the trans-Golgi network (TGN).</text>
</comment>
<name>A0A2H6KHG8_9APIC</name>
<protein>
    <recommendedName>
        <fullName evidence="2">Vacuolar protein sorting-associated protein 51 homolog</fullName>
    </recommendedName>
</protein>
<keyword evidence="2" id="KW-0813">Transport</keyword>
<dbReference type="GeneID" id="39876204"/>
<dbReference type="OrthoDB" id="203678at2759"/>
<dbReference type="GO" id="GO:0007030">
    <property type="term" value="P:Golgi organization"/>
    <property type="evidence" value="ECO:0007669"/>
    <property type="project" value="UniProtKB-UniRule"/>
</dbReference>
<dbReference type="GO" id="GO:0016020">
    <property type="term" value="C:membrane"/>
    <property type="evidence" value="ECO:0007669"/>
    <property type="project" value="TreeGrafter"/>
</dbReference>
<dbReference type="GO" id="GO:0042147">
    <property type="term" value="P:retrograde transport, endosome to Golgi"/>
    <property type="evidence" value="ECO:0007669"/>
    <property type="project" value="UniProtKB-UniRule"/>
</dbReference>
<dbReference type="Pfam" id="PF08700">
    <property type="entry name" value="VPS51_Exo84_N"/>
    <property type="match status" value="1"/>
</dbReference>
<dbReference type="GO" id="GO:0005829">
    <property type="term" value="C:cytosol"/>
    <property type="evidence" value="ECO:0007669"/>
    <property type="project" value="GOC"/>
</dbReference>
<organism evidence="3 4">
    <name type="scientific">Babesia ovata</name>
    <dbReference type="NCBI Taxonomy" id="189622"/>
    <lineage>
        <taxon>Eukaryota</taxon>
        <taxon>Sar</taxon>
        <taxon>Alveolata</taxon>
        <taxon>Apicomplexa</taxon>
        <taxon>Aconoidasida</taxon>
        <taxon>Piroplasmida</taxon>
        <taxon>Babesiidae</taxon>
        <taxon>Babesia</taxon>
    </lineage>
</organism>
<comment type="subcellular location">
    <subcellularLocation>
        <location evidence="2">Golgi apparatus</location>
        <location evidence="2">trans-Golgi network</location>
    </subcellularLocation>
</comment>
<dbReference type="GO" id="GO:0007041">
    <property type="term" value="P:lysosomal transport"/>
    <property type="evidence" value="ECO:0007669"/>
    <property type="project" value="TreeGrafter"/>
</dbReference>
<dbReference type="GO" id="GO:0000938">
    <property type="term" value="C:GARP complex"/>
    <property type="evidence" value="ECO:0007669"/>
    <property type="project" value="UniProtKB-UniRule"/>
</dbReference>
<evidence type="ECO:0000256" key="2">
    <source>
        <dbReference type="RuleBase" id="RU368010"/>
    </source>
</evidence>
<dbReference type="GO" id="GO:0015031">
    <property type="term" value="P:protein transport"/>
    <property type="evidence" value="ECO:0007669"/>
    <property type="project" value="UniProtKB-UniRule"/>
</dbReference>
<dbReference type="PANTHER" id="PTHR15954:SF4">
    <property type="entry name" value="VACUOLAR PROTEIN SORTING-ASSOCIATED PROTEIN 51 HOMOLOG"/>
    <property type="match status" value="1"/>
</dbReference>
<dbReference type="AlphaFoldDB" id="A0A2H6KHG8"/>
<keyword evidence="2" id="KW-0333">Golgi apparatus</keyword>
<dbReference type="Proteomes" id="UP000236319">
    <property type="component" value="Unassembled WGS sequence"/>
</dbReference>
<reference evidence="3 4" key="1">
    <citation type="journal article" date="2017" name="BMC Genomics">
        <title>Whole-genome assembly of Babesia ovata and comparative genomics between closely related pathogens.</title>
        <authorList>
            <person name="Yamagishi J."/>
            <person name="Asada M."/>
            <person name="Hakimi H."/>
            <person name="Tanaka T.Q."/>
            <person name="Sugimoto C."/>
            <person name="Kawazu S."/>
        </authorList>
    </citation>
    <scope>NUCLEOTIDE SEQUENCE [LARGE SCALE GENOMIC DNA]</scope>
    <source>
        <strain evidence="3 4">Miyake</strain>
    </source>
</reference>
<evidence type="ECO:0000313" key="3">
    <source>
        <dbReference type="EMBL" id="GBE62434.1"/>
    </source>
</evidence>
<evidence type="ECO:0000256" key="1">
    <source>
        <dbReference type="ARBA" id="ARBA00006080"/>
    </source>
</evidence>
<comment type="subunit">
    <text evidence="2">Component of the Golgi-associated retrograde protein (GARP) complex.</text>
</comment>
<dbReference type="GO" id="GO:0048193">
    <property type="term" value="P:Golgi vesicle transport"/>
    <property type="evidence" value="ECO:0007669"/>
    <property type="project" value="TreeGrafter"/>
</dbReference>
<dbReference type="PANTHER" id="PTHR15954">
    <property type="entry name" value="VACUOLAR PROTEIN SORTING-ASSOCIATED PROTEIN 51 HOMOLOG"/>
    <property type="match status" value="1"/>
</dbReference>
<dbReference type="InterPro" id="IPR014812">
    <property type="entry name" value="Vps51"/>
</dbReference>
<accession>A0A2H6KHG8</accession>
<keyword evidence="2" id="KW-0445">Lipid transport</keyword>
<dbReference type="GO" id="GO:0006869">
    <property type="term" value="P:lipid transport"/>
    <property type="evidence" value="ECO:0007669"/>
    <property type="project" value="UniProtKB-UniRule"/>
</dbReference>
<comment type="similarity">
    <text evidence="1 2">Belongs to the VPS51 family.</text>
</comment>
<gene>
    <name evidence="3" type="ORF">BOVATA_039270</name>
</gene>
<keyword evidence="2" id="KW-0653">Protein transport</keyword>
<comment type="caution">
    <text evidence="3">The sequence shown here is derived from an EMBL/GenBank/DDBJ whole genome shotgun (WGS) entry which is preliminary data.</text>
</comment>
<proteinExistence type="inferred from homology"/>